<organism evidence="1 2">
    <name type="scientific">Helianthus annuus</name>
    <name type="common">Common sunflower</name>
    <dbReference type="NCBI Taxonomy" id="4232"/>
    <lineage>
        <taxon>Eukaryota</taxon>
        <taxon>Viridiplantae</taxon>
        <taxon>Streptophyta</taxon>
        <taxon>Embryophyta</taxon>
        <taxon>Tracheophyta</taxon>
        <taxon>Spermatophyta</taxon>
        <taxon>Magnoliopsida</taxon>
        <taxon>eudicotyledons</taxon>
        <taxon>Gunneridae</taxon>
        <taxon>Pentapetalae</taxon>
        <taxon>asterids</taxon>
        <taxon>campanulids</taxon>
        <taxon>Asterales</taxon>
        <taxon>Asteraceae</taxon>
        <taxon>Asteroideae</taxon>
        <taxon>Heliantheae alliance</taxon>
        <taxon>Heliantheae</taxon>
        <taxon>Helianthus</taxon>
    </lineage>
</organism>
<comment type="caution">
    <text evidence="1">The sequence shown here is derived from an EMBL/GenBank/DDBJ whole genome shotgun (WGS) entry which is preliminary data.</text>
</comment>
<dbReference type="AlphaFoldDB" id="A0A9K3H4P0"/>
<sequence>MTAMKKSVTDAVTANAEVAGDLRNRKTMTSLKVLKEIETDLESNSSSSDVEYYSPKSVVVKKFPVKMKKDNGSRVRIHNPIARIRSEDQVGEGYVTKFVYAGGDGRDGMMMFTRPVSPLGGKTMSFGCKE</sequence>
<evidence type="ECO:0000313" key="1">
    <source>
        <dbReference type="EMBL" id="KAF5766048.1"/>
    </source>
</evidence>
<dbReference type="Proteomes" id="UP000215914">
    <property type="component" value="Unassembled WGS sequence"/>
</dbReference>
<reference evidence="1" key="1">
    <citation type="journal article" date="2017" name="Nature">
        <title>The sunflower genome provides insights into oil metabolism, flowering and Asterid evolution.</title>
        <authorList>
            <person name="Badouin H."/>
            <person name="Gouzy J."/>
            <person name="Grassa C.J."/>
            <person name="Murat F."/>
            <person name="Staton S.E."/>
            <person name="Cottret L."/>
            <person name="Lelandais-Briere C."/>
            <person name="Owens G.L."/>
            <person name="Carrere S."/>
            <person name="Mayjonade B."/>
            <person name="Legrand L."/>
            <person name="Gill N."/>
            <person name="Kane N.C."/>
            <person name="Bowers J.E."/>
            <person name="Hubner S."/>
            <person name="Bellec A."/>
            <person name="Berard A."/>
            <person name="Berges H."/>
            <person name="Blanchet N."/>
            <person name="Boniface M.C."/>
            <person name="Brunel D."/>
            <person name="Catrice O."/>
            <person name="Chaidir N."/>
            <person name="Claudel C."/>
            <person name="Donnadieu C."/>
            <person name="Faraut T."/>
            <person name="Fievet G."/>
            <person name="Helmstetter N."/>
            <person name="King M."/>
            <person name="Knapp S.J."/>
            <person name="Lai Z."/>
            <person name="Le Paslier M.C."/>
            <person name="Lippi Y."/>
            <person name="Lorenzon L."/>
            <person name="Mandel J.R."/>
            <person name="Marage G."/>
            <person name="Marchand G."/>
            <person name="Marquand E."/>
            <person name="Bret-Mestries E."/>
            <person name="Morien E."/>
            <person name="Nambeesan S."/>
            <person name="Nguyen T."/>
            <person name="Pegot-Espagnet P."/>
            <person name="Pouilly N."/>
            <person name="Raftis F."/>
            <person name="Sallet E."/>
            <person name="Schiex T."/>
            <person name="Thomas J."/>
            <person name="Vandecasteele C."/>
            <person name="Vares D."/>
            <person name="Vear F."/>
            <person name="Vautrin S."/>
            <person name="Crespi M."/>
            <person name="Mangin B."/>
            <person name="Burke J.M."/>
            <person name="Salse J."/>
            <person name="Munos S."/>
            <person name="Vincourt P."/>
            <person name="Rieseberg L.H."/>
            <person name="Langlade N.B."/>
        </authorList>
    </citation>
    <scope>NUCLEOTIDE SEQUENCE</scope>
    <source>
        <tissue evidence="1">Leaves</tissue>
    </source>
</reference>
<name>A0A9K3H4P0_HELAN</name>
<reference evidence="1" key="2">
    <citation type="submission" date="2020-06" db="EMBL/GenBank/DDBJ databases">
        <title>Helianthus annuus Genome sequencing and assembly Release 2.</title>
        <authorList>
            <person name="Gouzy J."/>
            <person name="Langlade N."/>
            <person name="Munos S."/>
        </authorList>
    </citation>
    <scope>NUCLEOTIDE SEQUENCE</scope>
    <source>
        <tissue evidence="1">Leaves</tissue>
    </source>
</reference>
<accession>A0A9K3H4P0</accession>
<proteinExistence type="predicted"/>
<gene>
    <name evidence="1" type="ORF">HanXRQr2_Chr15g0710821</name>
</gene>
<protein>
    <submittedName>
        <fullName evidence="1">Uncharacterized protein</fullName>
    </submittedName>
</protein>
<dbReference type="EMBL" id="MNCJ02000330">
    <property type="protein sequence ID" value="KAF5766048.1"/>
    <property type="molecule type" value="Genomic_DNA"/>
</dbReference>
<evidence type="ECO:0000313" key="2">
    <source>
        <dbReference type="Proteomes" id="UP000215914"/>
    </source>
</evidence>
<dbReference type="Gramene" id="mRNA:HanXRQr2_Chr15g0710821">
    <property type="protein sequence ID" value="CDS:HanXRQr2_Chr15g0710821.1"/>
    <property type="gene ID" value="HanXRQr2_Chr15g0710821"/>
</dbReference>
<keyword evidence="2" id="KW-1185">Reference proteome</keyword>